<evidence type="ECO:0000313" key="6">
    <source>
        <dbReference type="EMBL" id="KZB64143.1"/>
    </source>
</evidence>
<dbReference type="GO" id="GO:0001671">
    <property type="term" value="F:ATPase activator activity"/>
    <property type="evidence" value="ECO:0007669"/>
    <property type="project" value="InterPro"/>
</dbReference>
<sequence>MSNTGTSETRTAEQPQHKVCWSCKGPVEASALFCDTCNAIQPPGQLDHFTRFGLERTFLIDVDAIEATYLKQQQLLHPDRFASKSAREQALSSQQAATLNGAFETLKNPVARAEYLMRLAGHEPEGGEGHTVNDPELLMEAMEMREALHDADDRNAVDAMIKDTRKAARACEKDVAEALEQNAYDRAKKLTTRLRYLMKMTEEARAKKSRLAAA</sequence>
<evidence type="ECO:0000313" key="7">
    <source>
        <dbReference type="Proteomes" id="UP000076335"/>
    </source>
</evidence>
<comment type="similarity">
    <text evidence="1 4">Belongs to the HscB family.</text>
</comment>
<accession>A0A154L4X7</accession>
<evidence type="ECO:0000256" key="4">
    <source>
        <dbReference type="HAMAP-Rule" id="MF_00682"/>
    </source>
</evidence>
<dbReference type="HAMAP" id="MF_00682">
    <property type="entry name" value="HscB"/>
    <property type="match status" value="1"/>
</dbReference>
<evidence type="ECO:0000259" key="5">
    <source>
        <dbReference type="PROSITE" id="PS50076"/>
    </source>
</evidence>
<protein>
    <recommendedName>
        <fullName evidence="4">Co-chaperone protein HscB homolog</fullName>
    </recommendedName>
</protein>
<gene>
    <name evidence="4" type="primary">hscB</name>
    <name evidence="6" type="ORF">AUP42_20395</name>
</gene>
<dbReference type="PROSITE" id="PS50076">
    <property type="entry name" value="DNAJ_2"/>
    <property type="match status" value="1"/>
</dbReference>
<dbReference type="InterPro" id="IPR036869">
    <property type="entry name" value="J_dom_sf"/>
</dbReference>
<dbReference type="SUPFAM" id="SSF46565">
    <property type="entry name" value="Chaperone J-domain"/>
    <property type="match status" value="1"/>
</dbReference>
<dbReference type="GO" id="GO:0006457">
    <property type="term" value="P:protein folding"/>
    <property type="evidence" value="ECO:0007669"/>
    <property type="project" value="UniProtKB-UniRule"/>
</dbReference>
<dbReference type="InterPro" id="IPR036386">
    <property type="entry name" value="HscB_C_sf"/>
</dbReference>
<comment type="subunit">
    <text evidence="4">Interacts with HscA and stimulates its ATPase activity.</text>
</comment>
<dbReference type="AlphaFoldDB" id="A0A154L4X7"/>
<dbReference type="CDD" id="cd06257">
    <property type="entry name" value="DnaJ"/>
    <property type="match status" value="1"/>
</dbReference>
<feature type="domain" description="J" evidence="5">
    <location>
        <begin position="47"/>
        <end position="119"/>
    </location>
</feature>
<dbReference type="InterPro" id="IPR004640">
    <property type="entry name" value="HscB"/>
</dbReference>
<organism evidence="6 7">
    <name type="scientific">Thalassospira lucentensis</name>
    <dbReference type="NCBI Taxonomy" id="168935"/>
    <lineage>
        <taxon>Bacteria</taxon>
        <taxon>Pseudomonadati</taxon>
        <taxon>Pseudomonadota</taxon>
        <taxon>Alphaproteobacteria</taxon>
        <taxon>Rhodospirillales</taxon>
        <taxon>Thalassospiraceae</taxon>
        <taxon>Thalassospira</taxon>
    </lineage>
</organism>
<evidence type="ECO:0000256" key="2">
    <source>
        <dbReference type="ARBA" id="ARBA00023186"/>
    </source>
</evidence>
<dbReference type="GO" id="GO:0051087">
    <property type="term" value="F:protein-folding chaperone binding"/>
    <property type="evidence" value="ECO:0007669"/>
    <property type="project" value="InterPro"/>
</dbReference>
<dbReference type="GO" id="GO:0044571">
    <property type="term" value="P:[2Fe-2S] cluster assembly"/>
    <property type="evidence" value="ECO:0007669"/>
    <property type="project" value="InterPro"/>
</dbReference>
<reference evidence="6 7" key="1">
    <citation type="submission" date="2015-12" db="EMBL/GenBank/DDBJ databases">
        <title>Genome sequence of Thalassospira lucentensis MCCC 1A02072.</title>
        <authorList>
            <person name="Lu L."/>
            <person name="Lai Q."/>
            <person name="Shao Z."/>
            <person name="Qian P."/>
        </authorList>
    </citation>
    <scope>NUCLEOTIDE SEQUENCE [LARGE SCALE GENOMIC DNA]</scope>
    <source>
        <strain evidence="6 7">MCCC 1A02072</strain>
    </source>
</reference>
<dbReference type="SUPFAM" id="SSF47144">
    <property type="entry name" value="HSC20 (HSCB), C-terminal oligomerisation domain"/>
    <property type="match status" value="1"/>
</dbReference>
<evidence type="ECO:0000256" key="3">
    <source>
        <dbReference type="ARBA" id="ARBA00025596"/>
    </source>
</evidence>
<dbReference type="InterPro" id="IPR009073">
    <property type="entry name" value="HscB_oligo_C"/>
</dbReference>
<dbReference type="PANTHER" id="PTHR14021">
    <property type="entry name" value="IRON-SULFUR CLUSTER CO-CHAPERONE PROTEIN HSCB"/>
    <property type="match status" value="1"/>
</dbReference>
<dbReference type="Gene3D" id="1.20.1280.20">
    <property type="entry name" value="HscB, C-terminal domain"/>
    <property type="match status" value="1"/>
</dbReference>
<dbReference type="EMBL" id="LPVY01000013">
    <property type="protein sequence ID" value="KZB64143.1"/>
    <property type="molecule type" value="Genomic_DNA"/>
</dbReference>
<dbReference type="GO" id="GO:0051259">
    <property type="term" value="P:protein complex oligomerization"/>
    <property type="evidence" value="ECO:0007669"/>
    <property type="project" value="InterPro"/>
</dbReference>
<name>A0A154L4X7_9PROT</name>
<dbReference type="Gene3D" id="1.10.287.110">
    <property type="entry name" value="DnaJ domain"/>
    <property type="match status" value="1"/>
</dbReference>
<dbReference type="RefSeq" id="WP_062952120.1">
    <property type="nucleotide sequence ID" value="NZ_LPVY01000013.1"/>
</dbReference>
<dbReference type="Pfam" id="PF07743">
    <property type="entry name" value="HSCB_C"/>
    <property type="match status" value="1"/>
</dbReference>
<dbReference type="Proteomes" id="UP000076335">
    <property type="component" value="Unassembled WGS sequence"/>
</dbReference>
<dbReference type="OrthoDB" id="287587at2"/>
<dbReference type="NCBIfam" id="TIGR00714">
    <property type="entry name" value="hscB"/>
    <property type="match status" value="1"/>
</dbReference>
<dbReference type="PANTHER" id="PTHR14021:SF15">
    <property type="entry name" value="IRON-SULFUR CLUSTER CO-CHAPERONE PROTEIN HSCB"/>
    <property type="match status" value="1"/>
</dbReference>
<dbReference type="SMART" id="SM00271">
    <property type="entry name" value="DnaJ"/>
    <property type="match status" value="1"/>
</dbReference>
<dbReference type="InterPro" id="IPR001623">
    <property type="entry name" value="DnaJ_domain"/>
</dbReference>
<evidence type="ECO:0000256" key="1">
    <source>
        <dbReference type="ARBA" id="ARBA00010476"/>
    </source>
</evidence>
<comment type="function">
    <text evidence="3 4">Co-chaperone involved in the maturation of iron-sulfur cluster-containing proteins. Seems to help targeting proteins to be folded toward HscA.</text>
</comment>
<keyword evidence="2 4" id="KW-0143">Chaperone</keyword>
<proteinExistence type="inferred from homology"/>
<comment type="caution">
    <text evidence="6">The sequence shown here is derived from an EMBL/GenBank/DDBJ whole genome shotgun (WGS) entry which is preliminary data.</text>
</comment>